<protein>
    <submittedName>
        <fullName evidence="2">Uncharacterized protein</fullName>
    </submittedName>
</protein>
<dbReference type="EMBL" id="FZNR01000005">
    <property type="protein sequence ID" value="SNR75237.1"/>
    <property type="molecule type" value="Genomic_DNA"/>
</dbReference>
<proteinExistence type="predicted"/>
<dbReference type="Proteomes" id="UP000198415">
    <property type="component" value="Unassembled WGS sequence"/>
</dbReference>
<organism evidence="2 3">
    <name type="scientific">Actinoplanes regularis</name>
    <dbReference type="NCBI Taxonomy" id="52697"/>
    <lineage>
        <taxon>Bacteria</taxon>
        <taxon>Bacillati</taxon>
        <taxon>Actinomycetota</taxon>
        <taxon>Actinomycetes</taxon>
        <taxon>Micromonosporales</taxon>
        <taxon>Micromonosporaceae</taxon>
        <taxon>Actinoplanes</taxon>
    </lineage>
</organism>
<keyword evidence="3" id="KW-1185">Reference proteome</keyword>
<evidence type="ECO:0000313" key="2">
    <source>
        <dbReference type="EMBL" id="SNR75237.1"/>
    </source>
</evidence>
<name>A0A238YVS8_9ACTN</name>
<dbReference type="AlphaFoldDB" id="A0A238YVS8"/>
<feature type="region of interest" description="Disordered" evidence="1">
    <location>
        <begin position="1"/>
        <end position="36"/>
    </location>
</feature>
<gene>
    <name evidence="2" type="ORF">SAMN06264365_105224</name>
</gene>
<sequence length="36" mass="3817">MAAGPAGGHHFRKNENYSRTGTSPGLRVPHAMASPR</sequence>
<accession>A0A238YVS8</accession>
<evidence type="ECO:0000256" key="1">
    <source>
        <dbReference type="SAM" id="MobiDB-lite"/>
    </source>
</evidence>
<evidence type="ECO:0000313" key="3">
    <source>
        <dbReference type="Proteomes" id="UP000198415"/>
    </source>
</evidence>
<reference evidence="2 3" key="1">
    <citation type="submission" date="2017-06" db="EMBL/GenBank/DDBJ databases">
        <authorList>
            <person name="Kim H.J."/>
            <person name="Triplett B.A."/>
        </authorList>
    </citation>
    <scope>NUCLEOTIDE SEQUENCE [LARGE SCALE GENOMIC DNA]</scope>
    <source>
        <strain evidence="2 3">DSM 43151</strain>
    </source>
</reference>